<name>A0A7S4E392_9STRA</name>
<organism evidence="3">
    <name type="scientific">Pelagomonas calceolata</name>
    <dbReference type="NCBI Taxonomy" id="35677"/>
    <lineage>
        <taxon>Eukaryota</taxon>
        <taxon>Sar</taxon>
        <taxon>Stramenopiles</taxon>
        <taxon>Ochrophyta</taxon>
        <taxon>Pelagophyceae</taxon>
        <taxon>Pelagomonadales</taxon>
        <taxon>Pelagomonadaceae</taxon>
        <taxon>Pelagomonas</taxon>
    </lineage>
</organism>
<evidence type="ECO:0000313" key="3">
    <source>
        <dbReference type="EMBL" id="CAE0687353.1"/>
    </source>
</evidence>
<feature type="region of interest" description="Disordered" evidence="1">
    <location>
        <begin position="462"/>
        <end position="482"/>
    </location>
</feature>
<sequence length="557" mass="63525">MMALRLIILASLCLTPNARMSKAHKKSKELKEKEKLAEQKRIVERLYYAPYKYYGRPLHLLTDVEWGNFERRSRKPRACALPTNVPGDPKFYLFSYLRDDSPGLLAHFLRWYGAAGIDFSRSRFVIHGVKVEPGSATDAERTAKVFRDYRVPSESLRYVSSYSSQLKTAAVNEYLQELPLEAWLVYPDLDEFFAYPCYWGGRVLPLVDHMARQSVDGPMAASIVADTSLPEFAWLRQLAATTPHYRDAPWHPNRQRPADFVGGEMYDRIARTWRLEEVVPPPAPFSPSRWTDADIGARSIFHQYPHSLRATGCLLHARPFKHVLTSAGCKDDEGKLVYRQKFESSHLTGCYDGENKVERKPQLHETQLAFAHFRFTSNASQALSDKRKAYETAAEQFKKQHADLDMKTAPPALKAELANLNHAQKTYQAQQLLFETDQGLLAFRDAVQLVLLLDCNQDRPLPKVDERTGEQPPMLYGPQTSGRLEDSKRKALLALLATTDAERARKLANALFTAYYPPARNLTKSNILNKRLAAYQYDGRSRDFQRSHIKGRGQTGL</sequence>
<dbReference type="EMBL" id="CAKKNE010000001">
    <property type="protein sequence ID" value="CAH0364961.1"/>
    <property type="molecule type" value="Genomic_DNA"/>
</dbReference>
<reference evidence="4" key="2">
    <citation type="submission" date="2021-11" db="EMBL/GenBank/DDBJ databases">
        <authorList>
            <consortium name="Genoscope - CEA"/>
            <person name="William W."/>
        </authorList>
    </citation>
    <scope>NUCLEOTIDE SEQUENCE</scope>
</reference>
<dbReference type="Proteomes" id="UP000789595">
    <property type="component" value="Unassembled WGS sequence"/>
</dbReference>
<keyword evidence="2" id="KW-0732">Signal</keyword>
<feature type="chain" id="PRO_5036212328" description="Glycosyltransferase family 92 protein" evidence="2">
    <location>
        <begin position="21"/>
        <end position="557"/>
    </location>
</feature>
<feature type="signal peptide" evidence="2">
    <location>
        <begin position="1"/>
        <end position="20"/>
    </location>
</feature>
<evidence type="ECO:0000313" key="5">
    <source>
        <dbReference type="Proteomes" id="UP000789595"/>
    </source>
</evidence>
<reference evidence="3" key="1">
    <citation type="submission" date="2021-01" db="EMBL/GenBank/DDBJ databases">
        <authorList>
            <person name="Corre E."/>
            <person name="Pelletier E."/>
            <person name="Niang G."/>
            <person name="Scheremetjew M."/>
            <person name="Finn R."/>
            <person name="Kale V."/>
            <person name="Holt S."/>
            <person name="Cochrane G."/>
            <person name="Meng A."/>
            <person name="Brown T."/>
            <person name="Cohen L."/>
        </authorList>
    </citation>
    <scope>NUCLEOTIDE SEQUENCE</scope>
    <source>
        <strain evidence="3">CCMP1756</strain>
    </source>
</reference>
<keyword evidence="5" id="KW-1185">Reference proteome</keyword>
<dbReference type="AlphaFoldDB" id="A0A7S4E392"/>
<accession>A0A7S4E392</accession>
<dbReference type="OrthoDB" id="10651536at2759"/>
<proteinExistence type="predicted"/>
<evidence type="ECO:0000313" key="4">
    <source>
        <dbReference type="EMBL" id="CAH0364961.1"/>
    </source>
</evidence>
<gene>
    <name evidence="3" type="ORF">PCAL00307_LOCUS2787</name>
    <name evidence="4" type="ORF">PECAL_1P13580</name>
</gene>
<protein>
    <recommendedName>
        <fullName evidence="6">Glycosyltransferase family 92 protein</fullName>
    </recommendedName>
</protein>
<dbReference type="EMBL" id="HBIW01003355">
    <property type="protein sequence ID" value="CAE0687353.1"/>
    <property type="molecule type" value="Transcribed_RNA"/>
</dbReference>
<evidence type="ECO:0000256" key="2">
    <source>
        <dbReference type="SAM" id="SignalP"/>
    </source>
</evidence>
<evidence type="ECO:0000256" key="1">
    <source>
        <dbReference type="SAM" id="MobiDB-lite"/>
    </source>
</evidence>
<evidence type="ECO:0008006" key="6">
    <source>
        <dbReference type="Google" id="ProtNLM"/>
    </source>
</evidence>